<keyword evidence="3" id="KW-0378">Hydrolase</keyword>
<feature type="domain" description="CP-type G" evidence="6">
    <location>
        <begin position="106"/>
        <end position="273"/>
    </location>
</feature>
<feature type="domain" description="EngC GTPase" evidence="5">
    <location>
        <begin position="125"/>
        <end position="271"/>
    </location>
</feature>
<feature type="region of interest" description="Disordered" evidence="4">
    <location>
        <begin position="1"/>
        <end position="34"/>
    </location>
</feature>
<accession>A0ABP5HZS8</accession>
<dbReference type="CDD" id="cd01854">
    <property type="entry name" value="YjeQ_EngC"/>
    <property type="match status" value="1"/>
</dbReference>
<comment type="similarity">
    <text evidence="3">Belongs to the TRAFAC class YlqF/YawG GTPase family. RsgA subfamily.</text>
</comment>
<keyword evidence="3" id="KW-0694">RNA-binding</keyword>
<evidence type="ECO:0000256" key="2">
    <source>
        <dbReference type="ARBA" id="ARBA00023134"/>
    </source>
</evidence>
<feature type="compositionally biased region" description="Basic residues" evidence="4">
    <location>
        <begin position="14"/>
        <end position="28"/>
    </location>
</feature>
<comment type="function">
    <text evidence="3">One of several proteins that assist in the late maturation steps of the functional core of the 30S ribosomal subunit. Helps release RbfA from mature subunits. May play a role in the assembly of ribosomal proteins into the subunit. Circularly permuted GTPase that catalyzes slow GTP hydrolysis, GTPase activity is stimulated by the 30S ribosomal subunit.</text>
</comment>
<comment type="subcellular location">
    <subcellularLocation>
        <location evidence="3">Cytoplasm</location>
    </subcellularLocation>
</comment>
<name>A0ABP5HZS8_9MICO</name>
<evidence type="ECO:0000313" key="8">
    <source>
        <dbReference type="Proteomes" id="UP001500984"/>
    </source>
</evidence>
<keyword evidence="3" id="KW-0963">Cytoplasm</keyword>
<organism evidence="7 8">
    <name type="scientific">Brevibacterium salitolerans</name>
    <dbReference type="NCBI Taxonomy" id="1403566"/>
    <lineage>
        <taxon>Bacteria</taxon>
        <taxon>Bacillati</taxon>
        <taxon>Actinomycetota</taxon>
        <taxon>Actinomycetes</taxon>
        <taxon>Micrococcales</taxon>
        <taxon>Brevibacteriaceae</taxon>
        <taxon>Brevibacterium</taxon>
    </lineage>
</organism>
<sequence length="340" mass="35397">MARIIRSAEEYRPRPSKRGSRPRTKRRPDHADAVPGVVVSVDRGRLRVVLGPSFAQADPEAVIVSCVRAAQVRRRSIVPGDRVRVVGDVSGDEGTLARIVGREERRTVLRRSADDTDPTERVVVANADTLVLVTAAADPEPSWGFLDRALVAAIDAGIRPVIAVTKTDLASAGAVREHFADVGAQVVECGYGEAGRPRVTALLPELAGREAVLLGQSGVGKSTLINELVPGADRATGEVNAVTGSGRHTSSSAWALPLPGGGWVIDTPGIRSFGLAHVVPDSVVAAFEELAPATADCPRGCTHAAGAPGCALDAWVESGRAGPAGARRLASLRRLLGSLG</sequence>
<protein>
    <recommendedName>
        <fullName evidence="3">Small ribosomal subunit biogenesis GTPase RsgA</fullName>
        <ecNumber evidence="3">3.6.1.-</ecNumber>
    </recommendedName>
</protein>
<feature type="binding site" evidence="3">
    <location>
        <position position="297"/>
    </location>
    <ligand>
        <name>Zn(2+)</name>
        <dbReference type="ChEBI" id="CHEBI:29105"/>
    </ligand>
</feature>
<evidence type="ECO:0000313" key="7">
    <source>
        <dbReference type="EMBL" id="GAA2088429.1"/>
    </source>
</evidence>
<keyword evidence="8" id="KW-1185">Reference proteome</keyword>
<feature type="binding site" evidence="3">
    <location>
        <position position="303"/>
    </location>
    <ligand>
        <name>Zn(2+)</name>
        <dbReference type="ChEBI" id="CHEBI:29105"/>
    </ligand>
</feature>
<comment type="subunit">
    <text evidence="3">Monomer. Associates with 30S ribosomal subunit, binds 16S rRNA.</text>
</comment>
<keyword evidence="3" id="KW-0862">Zinc</keyword>
<dbReference type="PROSITE" id="PS51721">
    <property type="entry name" value="G_CP"/>
    <property type="match status" value="1"/>
</dbReference>
<dbReference type="InterPro" id="IPR030378">
    <property type="entry name" value="G_CP_dom"/>
</dbReference>
<evidence type="ECO:0000256" key="3">
    <source>
        <dbReference type="HAMAP-Rule" id="MF_01820"/>
    </source>
</evidence>
<evidence type="ECO:0000259" key="6">
    <source>
        <dbReference type="PROSITE" id="PS51721"/>
    </source>
</evidence>
<feature type="binding site" evidence="3">
    <location>
        <begin position="215"/>
        <end position="223"/>
    </location>
    <ligand>
        <name>GTP</name>
        <dbReference type="ChEBI" id="CHEBI:37565"/>
    </ligand>
</feature>
<comment type="caution">
    <text evidence="7">The sequence shown here is derived from an EMBL/GenBank/DDBJ whole genome shotgun (WGS) entry which is preliminary data.</text>
</comment>
<keyword evidence="3" id="KW-0699">rRNA-binding</keyword>
<proteinExistence type="inferred from homology"/>
<dbReference type="Gene3D" id="1.10.40.50">
    <property type="entry name" value="Probable gtpase engc, domain 3"/>
    <property type="match status" value="1"/>
</dbReference>
<dbReference type="HAMAP" id="MF_01820">
    <property type="entry name" value="GTPase_RsgA"/>
    <property type="match status" value="1"/>
</dbReference>
<comment type="cofactor">
    <cofactor evidence="3">
        <name>Zn(2+)</name>
        <dbReference type="ChEBI" id="CHEBI:29105"/>
    </cofactor>
    <text evidence="3">Binds 1 zinc ion per subunit.</text>
</comment>
<dbReference type="InterPro" id="IPR010914">
    <property type="entry name" value="RsgA_GTPase_dom"/>
</dbReference>
<feature type="binding site" evidence="3">
    <location>
        <position position="310"/>
    </location>
    <ligand>
        <name>Zn(2+)</name>
        <dbReference type="ChEBI" id="CHEBI:29105"/>
    </ligand>
</feature>
<dbReference type="InterPro" id="IPR004881">
    <property type="entry name" value="Ribosome_biogen_GTPase_RsgA"/>
</dbReference>
<evidence type="ECO:0000256" key="1">
    <source>
        <dbReference type="ARBA" id="ARBA00022741"/>
    </source>
</evidence>
<dbReference type="NCBIfam" id="TIGR00157">
    <property type="entry name" value="ribosome small subunit-dependent GTPase A"/>
    <property type="match status" value="1"/>
</dbReference>
<dbReference type="Pfam" id="PF03193">
    <property type="entry name" value="RsgA_GTPase"/>
    <property type="match status" value="1"/>
</dbReference>
<dbReference type="PROSITE" id="PS50936">
    <property type="entry name" value="ENGC_GTPASE"/>
    <property type="match status" value="1"/>
</dbReference>
<evidence type="ECO:0000259" key="5">
    <source>
        <dbReference type="PROSITE" id="PS50936"/>
    </source>
</evidence>
<dbReference type="SUPFAM" id="SSF52540">
    <property type="entry name" value="P-loop containing nucleoside triphosphate hydrolases"/>
    <property type="match status" value="1"/>
</dbReference>
<keyword evidence="3" id="KW-0690">Ribosome biogenesis</keyword>
<dbReference type="InterPro" id="IPR027417">
    <property type="entry name" value="P-loop_NTPase"/>
</dbReference>
<dbReference type="PANTHER" id="PTHR32120">
    <property type="entry name" value="SMALL RIBOSOMAL SUBUNIT BIOGENESIS GTPASE RSGA"/>
    <property type="match status" value="1"/>
</dbReference>
<dbReference type="EMBL" id="BAAAPZ010000002">
    <property type="protein sequence ID" value="GAA2088429.1"/>
    <property type="molecule type" value="Genomic_DNA"/>
</dbReference>
<gene>
    <name evidence="3 7" type="primary">rsgA</name>
    <name evidence="7" type="ORF">GCM10009823_03530</name>
</gene>
<feature type="compositionally biased region" description="Basic and acidic residues" evidence="4">
    <location>
        <begin position="1"/>
        <end position="13"/>
    </location>
</feature>
<feature type="binding site" evidence="3">
    <location>
        <position position="301"/>
    </location>
    <ligand>
        <name>Zn(2+)</name>
        <dbReference type="ChEBI" id="CHEBI:29105"/>
    </ligand>
</feature>
<dbReference type="PANTHER" id="PTHR32120:SF11">
    <property type="entry name" value="SMALL RIBOSOMAL SUBUNIT BIOGENESIS GTPASE RSGA 1, MITOCHONDRIAL-RELATED"/>
    <property type="match status" value="1"/>
</dbReference>
<evidence type="ECO:0000256" key="4">
    <source>
        <dbReference type="SAM" id="MobiDB-lite"/>
    </source>
</evidence>
<reference evidence="8" key="1">
    <citation type="journal article" date="2019" name="Int. J. Syst. Evol. Microbiol.">
        <title>The Global Catalogue of Microorganisms (GCM) 10K type strain sequencing project: providing services to taxonomists for standard genome sequencing and annotation.</title>
        <authorList>
            <consortium name="The Broad Institute Genomics Platform"/>
            <consortium name="The Broad Institute Genome Sequencing Center for Infectious Disease"/>
            <person name="Wu L."/>
            <person name="Ma J."/>
        </authorList>
    </citation>
    <scope>NUCLEOTIDE SEQUENCE [LARGE SCALE GENOMIC DNA]</scope>
    <source>
        <strain evidence="8">JCM 15900</strain>
    </source>
</reference>
<keyword evidence="3" id="KW-0479">Metal-binding</keyword>
<dbReference type="Gene3D" id="3.40.50.300">
    <property type="entry name" value="P-loop containing nucleotide triphosphate hydrolases"/>
    <property type="match status" value="1"/>
</dbReference>
<keyword evidence="2 3" id="KW-0342">GTP-binding</keyword>
<dbReference type="RefSeq" id="WP_291794628.1">
    <property type="nucleotide sequence ID" value="NZ_BAAAPZ010000002.1"/>
</dbReference>
<keyword evidence="1 3" id="KW-0547">Nucleotide-binding</keyword>
<dbReference type="EC" id="3.6.1.-" evidence="3"/>
<feature type="binding site" evidence="3">
    <location>
        <begin position="165"/>
        <end position="168"/>
    </location>
    <ligand>
        <name>GTP</name>
        <dbReference type="ChEBI" id="CHEBI:37565"/>
    </ligand>
</feature>
<dbReference type="Proteomes" id="UP001500984">
    <property type="component" value="Unassembled WGS sequence"/>
</dbReference>